<gene>
    <name evidence="3" type="ORF">MNBD_GAMMA09-1740</name>
</gene>
<evidence type="ECO:0000313" key="3">
    <source>
        <dbReference type="EMBL" id="VAW68356.1"/>
    </source>
</evidence>
<accession>A0A3B0YJ53</accession>
<name>A0A3B0YJ53_9ZZZZ</name>
<evidence type="ECO:0000256" key="1">
    <source>
        <dbReference type="SAM" id="MobiDB-lite"/>
    </source>
</evidence>
<dbReference type="InterPro" id="IPR007730">
    <property type="entry name" value="SPOR-like_dom"/>
</dbReference>
<organism evidence="3">
    <name type="scientific">hydrothermal vent metagenome</name>
    <dbReference type="NCBI Taxonomy" id="652676"/>
    <lineage>
        <taxon>unclassified sequences</taxon>
        <taxon>metagenomes</taxon>
        <taxon>ecological metagenomes</taxon>
    </lineage>
</organism>
<feature type="compositionally biased region" description="Low complexity" evidence="1">
    <location>
        <begin position="61"/>
        <end position="70"/>
    </location>
</feature>
<dbReference type="InterPro" id="IPR036680">
    <property type="entry name" value="SPOR-like_sf"/>
</dbReference>
<feature type="domain" description="SPOR" evidence="2">
    <location>
        <begin position="133"/>
        <end position="197"/>
    </location>
</feature>
<sequence length="247" mass="28120">MRLFLVFIIVLNVLYAGWEYLSPVPEGHELPALAENLNSLELLHELDRSKEEPQISQADTAGENNAAAEEAVGDSSSLGVAIASMAEPDPEVAACFTLGPFKDENIMQQLQESLAEHVEEISVRKRQQLEKHRYWVYMPALQNRKQAKQMAKELRRNNITDFYIVLSGSKKNSISLGHFREPNHANRRVKNVVALGFEAEIEIIYREYDIYWLDYKVDNSLNGTGFSMDEYLTEGVSILDRECDKPL</sequence>
<dbReference type="GO" id="GO:0042834">
    <property type="term" value="F:peptidoglycan binding"/>
    <property type="evidence" value="ECO:0007669"/>
    <property type="project" value="InterPro"/>
</dbReference>
<protein>
    <recommendedName>
        <fullName evidence="2">SPOR domain-containing protein</fullName>
    </recommendedName>
</protein>
<proteinExistence type="predicted"/>
<dbReference type="SUPFAM" id="SSF110997">
    <property type="entry name" value="Sporulation related repeat"/>
    <property type="match status" value="1"/>
</dbReference>
<evidence type="ECO:0000259" key="2">
    <source>
        <dbReference type="Pfam" id="PF05036"/>
    </source>
</evidence>
<dbReference type="AlphaFoldDB" id="A0A3B0YJ53"/>
<feature type="region of interest" description="Disordered" evidence="1">
    <location>
        <begin position="49"/>
        <end position="70"/>
    </location>
</feature>
<dbReference type="EMBL" id="UOFI01000127">
    <property type="protein sequence ID" value="VAW68356.1"/>
    <property type="molecule type" value="Genomic_DNA"/>
</dbReference>
<dbReference type="Pfam" id="PF05036">
    <property type="entry name" value="SPOR"/>
    <property type="match status" value="1"/>
</dbReference>
<reference evidence="3" key="1">
    <citation type="submission" date="2018-06" db="EMBL/GenBank/DDBJ databases">
        <authorList>
            <person name="Zhirakovskaya E."/>
        </authorList>
    </citation>
    <scope>NUCLEOTIDE SEQUENCE</scope>
</reference>